<name>A0ABX4NCC3_9LEPT</name>
<dbReference type="Proteomes" id="UP000231919">
    <property type="component" value="Unassembled WGS sequence"/>
</dbReference>
<keyword evidence="3" id="KW-1185">Reference proteome</keyword>
<evidence type="ECO:0000313" key="2">
    <source>
        <dbReference type="EMBL" id="PJZ30173.1"/>
    </source>
</evidence>
<proteinExistence type="predicted"/>
<comment type="caution">
    <text evidence="2">The sequence shown here is derived from an EMBL/GenBank/DDBJ whole genome shotgun (WGS) entry which is preliminary data.</text>
</comment>
<feature type="compositionally biased region" description="Acidic residues" evidence="1">
    <location>
        <begin position="162"/>
        <end position="183"/>
    </location>
</feature>
<gene>
    <name evidence="2" type="ORF">CH378_09070</name>
</gene>
<evidence type="ECO:0000256" key="1">
    <source>
        <dbReference type="SAM" id="MobiDB-lite"/>
    </source>
</evidence>
<evidence type="ECO:0000313" key="3">
    <source>
        <dbReference type="Proteomes" id="UP000231919"/>
    </source>
</evidence>
<protein>
    <recommendedName>
        <fullName evidence="4">SMI1/KNR4 family protein</fullName>
    </recommendedName>
</protein>
<sequence length="209" mass="23914">MDRHEKVFGQKVPQRLLEFWKDGEFEKFENGYTRFIKTPLGPDGSFQLSSAVPSWEAMSDHCLDDAVVGPRGEWTNAKKFIPLFHADQSFFFVVKIDTPECSVGWFEEGALVGNKEDKNGYHSGVYLLTRTLDNFLATIGDSPDGDEVIECDSLDWEESLYLLEEEDDDEDEDDEDDSDGEDKEDSKSKSGGYRRLENFDFLDDDSEEE</sequence>
<feature type="region of interest" description="Disordered" evidence="1">
    <location>
        <begin position="162"/>
        <end position="209"/>
    </location>
</feature>
<dbReference type="EMBL" id="NPDP01000013">
    <property type="protein sequence ID" value="PJZ30173.1"/>
    <property type="molecule type" value="Genomic_DNA"/>
</dbReference>
<accession>A0ABX4NCC3</accession>
<reference evidence="2 3" key="1">
    <citation type="submission" date="2017-07" db="EMBL/GenBank/DDBJ databases">
        <title>Leptospira spp. isolated from tropical soils.</title>
        <authorList>
            <person name="Thibeaux R."/>
            <person name="Iraola G."/>
            <person name="Ferres I."/>
            <person name="Bierque E."/>
            <person name="Girault D."/>
            <person name="Soupe-Gilbert M.-E."/>
            <person name="Picardeau M."/>
            <person name="Goarant C."/>
        </authorList>
    </citation>
    <scope>NUCLEOTIDE SEQUENCE [LARGE SCALE GENOMIC DNA]</scope>
    <source>
        <strain evidence="2 3">JW2-C-B1</strain>
    </source>
</reference>
<evidence type="ECO:0008006" key="4">
    <source>
        <dbReference type="Google" id="ProtNLM"/>
    </source>
</evidence>
<organism evidence="2 3">
    <name type="scientific">Leptospira kmetyi</name>
    <dbReference type="NCBI Taxonomy" id="408139"/>
    <lineage>
        <taxon>Bacteria</taxon>
        <taxon>Pseudomonadati</taxon>
        <taxon>Spirochaetota</taxon>
        <taxon>Spirochaetia</taxon>
        <taxon>Leptospirales</taxon>
        <taxon>Leptospiraceae</taxon>
        <taxon>Leptospira</taxon>
    </lineage>
</organism>
<feature type="compositionally biased region" description="Acidic residues" evidence="1">
    <location>
        <begin position="200"/>
        <end position="209"/>
    </location>
</feature>
<feature type="compositionally biased region" description="Basic and acidic residues" evidence="1">
    <location>
        <begin position="184"/>
        <end position="198"/>
    </location>
</feature>